<evidence type="ECO:0000256" key="1">
    <source>
        <dbReference type="ARBA" id="ARBA00004141"/>
    </source>
</evidence>
<keyword evidence="2 6" id="KW-0812">Transmembrane</keyword>
<organism evidence="8 9">
    <name type="scientific">Candidatus Egerieicola faecale</name>
    <dbReference type="NCBI Taxonomy" id="2840774"/>
    <lineage>
        <taxon>Bacteria</taxon>
        <taxon>Bacillati</taxon>
        <taxon>Bacillota</taxon>
        <taxon>Clostridia</taxon>
        <taxon>Eubacteriales</taxon>
        <taxon>Oscillospiraceae</taxon>
        <taxon>Oscillospiraceae incertae sedis</taxon>
        <taxon>Candidatus Egerieicola</taxon>
    </lineage>
</organism>
<dbReference type="PRINTS" id="PR00120">
    <property type="entry name" value="HATPASE"/>
</dbReference>
<gene>
    <name evidence="8" type="ORF">IAD19_00915</name>
</gene>
<evidence type="ECO:0000256" key="2">
    <source>
        <dbReference type="ARBA" id="ARBA00022692"/>
    </source>
</evidence>
<dbReference type="InterPro" id="IPR023299">
    <property type="entry name" value="ATPase_P-typ_cyto_dom_N"/>
</dbReference>
<dbReference type="GO" id="GO:0005524">
    <property type="term" value="F:ATP binding"/>
    <property type="evidence" value="ECO:0007669"/>
    <property type="project" value="InterPro"/>
</dbReference>
<evidence type="ECO:0000256" key="3">
    <source>
        <dbReference type="ARBA" id="ARBA00022967"/>
    </source>
</evidence>
<keyword evidence="5 6" id="KW-0472">Membrane</keyword>
<dbReference type="InterPro" id="IPR036412">
    <property type="entry name" value="HAD-like_sf"/>
</dbReference>
<evidence type="ECO:0000256" key="5">
    <source>
        <dbReference type="ARBA" id="ARBA00023136"/>
    </source>
</evidence>
<dbReference type="Proteomes" id="UP000824082">
    <property type="component" value="Unassembled WGS sequence"/>
</dbReference>
<dbReference type="GO" id="GO:0016887">
    <property type="term" value="F:ATP hydrolysis activity"/>
    <property type="evidence" value="ECO:0007669"/>
    <property type="project" value="InterPro"/>
</dbReference>
<feature type="transmembrane region" description="Helical" evidence="6">
    <location>
        <begin position="716"/>
        <end position="735"/>
    </location>
</feature>
<evidence type="ECO:0000256" key="6">
    <source>
        <dbReference type="SAM" id="Phobius"/>
    </source>
</evidence>
<feature type="transmembrane region" description="Helical" evidence="6">
    <location>
        <begin position="594"/>
        <end position="614"/>
    </location>
</feature>
<dbReference type="Gene3D" id="2.70.150.10">
    <property type="entry name" value="Calcium-transporting ATPase, cytoplasmic transduction domain A"/>
    <property type="match status" value="1"/>
</dbReference>
<dbReference type="Gene3D" id="1.20.1110.10">
    <property type="entry name" value="Calcium-transporting ATPase, transmembrane domain"/>
    <property type="match status" value="1"/>
</dbReference>
<proteinExistence type="predicted"/>
<dbReference type="InterPro" id="IPR023298">
    <property type="entry name" value="ATPase_P-typ_TM_dom_sf"/>
</dbReference>
<comment type="caution">
    <text evidence="8">The sequence shown here is derived from an EMBL/GenBank/DDBJ whole genome shotgun (WGS) entry which is preliminary data.</text>
</comment>
<dbReference type="SFLD" id="SFLDF00027">
    <property type="entry name" value="p-type_atpase"/>
    <property type="match status" value="1"/>
</dbReference>
<dbReference type="InterPro" id="IPR008250">
    <property type="entry name" value="ATPase_P-typ_transduc_dom_A_sf"/>
</dbReference>
<dbReference type="CDD" id="cd02609">
    <property type="entry name" value="P-type_ATPase"/>
    <property type="match status" value="1"/>
</dbReference>
<evidence type="ECO:0000256" key="4">
    <source>
        <dbReference type="ARBA" id="ARBA00022989"/>
    </source>
</evidence>
<feature type="transmembrane region" description="Helical" evidence="6">
    <location>
        <begin position="44"/>
        <end position="62"/>
    </location>
</feature>
<dbReference type="AlphaFoldDB" id="A0A9D1LIJ3"/>
<feature type="domain" description="P-type ATPase A" evidence="7">
    <location>
        <begin position="99"/>
        <end position="197"/>
    </location>
</feature>
<accession>A0A9D1LIJ3</accession>
<dbReference type="SFLD" id="SFLDG00002">
    <property type="entry name" value="C1.7:_P-type_atpase_like"/>
    <property type="match status" value="1"/>
</dbReference>
<dbReference type="EMBL" id="DVMX01000017">
    <property type="protein sequence ID" value="HIU41094.1"/>
    <property type="molecule type" value="Genomic_DNA"/>
</dbReference>
<dbReference type="NCBIfam" id="TIGR01494">
    <property type="entry name" value="ATPase_P-type"/>
    <property type="match status" value="2"/>
</dbReference>
<evidence type="ECO:0000259" key="7">
    <source>
        <dbReference type="Pfam" id="PF00122"/>
    </source>
</evidence>
<feature type="transmembrane region" description="Helical" evidence="6">
    <location>
        <begin position="207"/>
        <end position="231"/>
    </location>
</feature>
<evidence type="ECO:0000313" key="8">
    <source>
        <dbReference type="EMBL" id="HIU41094.1"/>
    </source>
</evidence>
<keyword evidence="3" id="KW-1278">Translocase</keyword>
<dbReference type="PANTHER" id="PTHR42861">
    <property type="entry name" value="CALCIUM-TRANSPORTING ATPASE"/>
    <property type="match status" value="1"/>
</dbReference>
<feature type="transmembrane region" description="Helical" evidence="6">
    <location>
        <begin position="620"/>
        <end position="642"/>
    </location>
</feature>
<dbReference type="SFLD" id="SFLDS00003">
    <property type="entry name" value="Haloacid_Dehalogenase"/>
    <property type="match status" value="1"/>
</dbReference>
<dbReference type="SUPFAM" id="SSF56784">
    <property type="entry name" value="HAD-like"/>
    <property type="match status" value="1"/>
</dbReference>
<evidence type="ECO:0000313" key="9">
    <source>
        <dbReference type="Proteomes" id="UP000824082"/>
    </source>
</evidence>
<dbReference type="Pfam" id="PF00702">
    <property type="entry name" value="Hydrolase"/>
    <property type="match status" value="1"/>
</dbReference>
<dbReference type="InterPro" id="IPR018303">
    <property type="entry name" value="ATPase_P-typ_P_site"/>
</dbReference>
<feature type="transmembrane region" description="Helical" evidence="6">
    <location>
        <begin position="688"/>
        <end position="707"/>
    </location>
</feature>
<dbReference type="PROSITE" id="PS00154">
    <property type="entry name" value="ATPASE_E1_E2"/>
    <property type="match status" value="1"/>
</dbReference>
<feature type="transmembrane region" description="Helical" evidence="6">
    <location>
        <begin position="243"/>
        <end position="270"/>
    </location>
</feature>
<sequence length="801" mass="87712">MSDADTSLSGLTKEEVTQRVQKGQTNLTQTVPTKSVKRIIRDNICTLFNLINVILAALVIAVGSYKNVLFMGVILCNTAIGIFQEIRAKRTVDRLSLISAPKAHVLRDGALIQLPMEELVLDDIMMLEAGQQVGADCVLLEGNCEMDESLLTGESDPIHKAPGEELLSGSIVVSGKGYARINRVGKDSYAAKILGDVKYIKKPHSEIMVAINQILKVIGIGIIPVGLLLFGKSLFFTDANFSLAIVSTVAALIGMIPEGLVLLTSVVLAVSVIRLSRHKTLVQELYCIETLARVDTLCLDKTGTITEGRLDVKGLVPLLGHTMEELEEICRFLLSNLQDNNPTYLAMFHRFGGGSPLPGAAVVPFSSARKWSGVYHSAYGTCCMGAGQFLLGDGYEAIRFQAEQYSQKGYRVIAIVKSPLPFREQQLPQGLAPIGLVVIRDVIRPQAPETLRYFKEQGVDIKIISGDDPVTVSQVARRAGLEHWDLAADATKLDTPEKLAQAAQTCQVFGRVTPRQKLELVQLLKSQGHTVAMTGDGVNDVLALREADCSIAMAQGSDAARNVSQLVLLDSNFASMPKVVAEGRRSINNIQRSSSLFLVKTIFSAILAVLFLFLPVTYPYVPIQLTMINALTIGAPSFILALEPNRERIKGRFIYNVICRSIPGAFTVVVGVVLMQLGYLFGLDFNTVSTMTAVYTGVAELAVLFWVCKPFNALRIALYTVMSLGFVLGITIPFTGDLFSFYIFDWIHLWTLVPFALAAWGMMWGFGKLTQKGIDRWELHEQKKLKSDSLSEPSNVFQEKT</sequence>
<comment type="subcellular location">
    <subcellularLocation>
        <location evidence="1">Membrane</location>
        <topology evidence="1">Multi-pass membrane protein</topology>
    </subcellularLocation>
</comment>
<reference evidence="8" key="2">
    <citation type="journal article" date="2021" name="PeerJ">
        <title>Extensive microbial diversity within the chicken gut microbiome revealed by metagenomics and culture.</title>
        <authorList>
            <person name="Gilroy R."/>
            <person name="Ravi A."/>
            <person name="Getino M."/>
            <person name="Pursley I."/>
            <person name="Horton D.L."/>
            <person name="Alikhan N.F."/>
            <person name="Baker D."/>
            <person name="Gharbi K."/>
            <person name="Hall N."/>
            <person name="Watson M."/>
            <person name="Adriaenssens E.M."/>
            <person name="Foster-Nyarko E."/>
            <person name="Jarju S."/>
            <person name="Secka A."/>
            <person name="Antonio M."/>
            <person name="Oren A."/>
            <person name="Chaudhuri R.R."/>
            <person name="La Ragione R."/>
            <person name="Hildebrand F."/>
            <person name="Pallen M.J."/>
        </authorList>
    </citation>
    <scope>NUCLEOTIDE SEQUENCE</scope>
    <source>
        <strain evidence="8">4509</strain>
    </source>
</reference>
<dbReference type="SUPFAM" id="SSF81653">
    <property type="entry name" value="Calcium ATPase, transduction domain A"/>
    <property type="match status" value="1"/>
</dbReference>
<feature type="transmembrane region" description="Helical" evidence="6">
    <location>
        <begin position="662"/>
        <end position="682"/>
    </location>
</feature>
<dbReference type="InterPro" id="IPR023214">
    <property type="entry name" value="HAD_sf"/>
</dbReference>
<dbReference type="SUPFAM" id="SSF81665">
    <property type="entry name" value="Calcium ATPase, transmembrane domain M"/>
    <property type="match status" value="1"/>
</dbReference>
<feature type="transmembrane region" description="Helical" evidence="6">
    <location>
        <begin position="68"/>
        <end position="86"/>
    </location>
</feature>
<feature type="transmembrane region" description="Helical" evidence="6">
    <location>
        <begin position="747"/>
        <end position="766"/>
    </location>
</feature>
<dbReference type="Gene3D" id="3.40.1110.10">
    <property type="entry name" value="Calcium-transporting ATPase, cytoplasmic domain N"/>
    <property type="match status" value="1"/>
</dbReference>
<dbReference type="Pfam" id="PF00122">
    <property type="entry name" value="E1-E2_ATPase"/>
    <property type="match status" value="1"/>
</dbReference>
<dbReference type="PRINTS" id="PR00119">
    <property type="entry name" value="CATATPASE"/>
</dbReference>
<dbReference type="GO" id="GO:0016020">
    <property type="term" value="C:membrane"/>
    <property type="evidence" value="ECO:0007669"/>
    <property type="project" value="UniProtKB-SubCell"/>
</dbReference>
<dbReference type="Gene3D" id="3.40.50.1000">
    <property type="entry name" value="HAD superfamily/HAD-like"/>
    <property type="match status" value="1"/>
</dbReference>
<protein>
    <submittedName>
        <fullName evidence="8">Cation-translocating P-type ATPase</fullName>
    </submittedName>
</protein>
<dbReference type="InterPro" id="IPR001757">
    <property type="entry name" value="P_typ_ATPase"/>
</dbReference>
<keyword evidence="4 6" id="KW-1133">Transmembrane helix</keyword>
<dbReference type="InterPro" id="IPR044492">
    <property type="entry name" value="P_typ_ATPase_HD_dom"/>
</dbReference>
<dbReference type="InterPro" id="IPR059000">
    <property type="entry name" value="ATPase_P-type_domA"/>
</dbReference>
<name>A0A9D1LIJ3_9FIRM</name>
<reference evidence="8" key="1">
    <citation type="submission" date="2020-10" db="EMBL/GenBank/DDBJ databases">
        <authorList>
            <person name="Gilroy R."/>
        </authorList>
    </citation>
    <scope>NUCLEOTIDE SEQUENCE</scope>
    <source>
        <strain evidence="8">4509</strain>
    </source>
</reference>